<feature type="transmembrane region" description="Helical" evidence="2">
    <location>
        <begin position="6"/>
        <end position="26"/>
    </location>
</feature>
<dbReference type="SUPFAM" id="SSF56300">
    <property type="entry name" value="Metallo-dependent phosphatases"/>
    <property type="match status" value="1"/>
</dbReference>
<comment type="similarity">
    <text evidence="1">Belongs to the CapA family.</text>
</comment>
<evidence type="ECO:0000256" key="2">
    <source>
        <dbReference type="SAM" id="Phobius"/>
    </source>
</evidence>
<proteinExistence type="inferred from homology"/>
<keyword evidence="2" id="KW-0812">Transmembrane</keyword>
<dbReference type="InterPro" id="IPR052169">
    <property type="entry name" value="CW_Biosynth-Accessory"/>
</dbReference>
<sequence length="377" mass="42477">MRKYHWLSWLMIGIVLALGLGILTWLSARETIEFSGDAGSRTPQLQTQAAATSHEPVHLIFAGDAMMDWSVKEAIREKGPDYPFQYVREEVSAADLAFVNLETAVTTHRVKDTNQIYNFKSDPISLSGIKNAGFDLVSISNNHVLDYKQQGFLETLQHLEQTGLRYVGGGRNKEQAYAAQLFKIKGQKIKILAFSRFIPTGEWFAQTDQPGVAEAYNKNSVLPVIKRERAGADYLLVYMHWGVEKTHTPQQWQREYAYQMIDAGADAIIGSHVHVLQGYEFYHGKPIAYSIGNFLFPDYVKGAKADTGLLNVTLRNGKVEMAFKPYLIKHNQVIPQDQNYEHKQLKFIEAISKNVEVNGYSIQDRSAVTSSADKSLP</sequence>
<evidence type="ECO:0000313" key="5">
    <source>
        <dbReference type="Proteomes" id="UP000295418"/>
    </source>
</evidence>
<dbReference type="InterPro" id="IPR029052">
    <property type="entry name" value="Metallo-depent_PP-like"/>
</dbReference>
<accession>A0A4R4E486</accession>
<name>A0A4R4E486_9BACL</name>
<dbReference type="PANTHER" id="PTHR33393">
    <property type="entry name" value="POLYGLUTAMINE SYNTHESIS ACCESSORY PROTEIN RV0574C-RELATED"/>
    <property type="match status" value="1"/>
</dbReference>
<evidence type="ECO:0000313" key="4">
    <source>
        <dbReference type="EMBL" id="TCZ74259.1"/>
    </source>
</evidence>
<dbReference type="Gene3D" id="3.60.21.10">
    <property type="match status" value="1"/>
</dbReference>
<dbReference type="PANTHER" id="PTHR33393:SF13">
    <property type="entry name" value="PGA BIOSYNTHESIS PROTEIN CAPA"/>
    <property type="match status" value="1"/>
</dbReference>
<evidence type="ECO:0000256" key="1">
    <source>
        <dbReference type="ARBA" id="ARBA00005662"/>
    </source>
</evidence>
<dbReference type="Proteomes" id="UP000295418">
    <property type="component" value="Unassembled WGS sequence"/>
</dbReference>
<dbReference type="SMART" id="SM00854">
    <property type="entry name" value="PGA_cap"/>
    <property type="match status" value="1"/>
</dbReference>
<reference evidence="4 5" key="1">
    <citation type="submission" date="2019-03" db="EMBL/GenBank/DDBJ databases">
        <authorList>
            <person name="Kim M.K.M."/>
        </authorList>
    </citation>
    <scope>NUCLEOTIDE SEQUENCE [LARGE SCALE GENOMIC DNA]</scope>
    <source>
        <strain evidence="4 5">18JY21-1</strain>
    </source>
</reference>
<feature type="domain" description="Capsule synthesis protein CapA" evidence="3">
    <location>
        <begin position="58"/>
        <end position="298"/>
    </location>
</feature>
<dbReference type="AlphaFoldDB" id="A0A4R4E486"/>
<comment type="caution">
    <text evidence="4">The sequence shown here is derived from an EMBL/GenBank/DDBJ whole genome shotgun (WGS) entry which is preliminary data.</text>
</comment>
<keyword evidence="2" id="KW-1133">Transmembrane helix</keyword>
<organism evidence="4 5">
    <name type="scientific">Paenibacillus albiflavus</name>
    <dbReference type="NCBI Taxonomy" id="2545760"/>
    <lineage>
        <taxon>Bacteria</taxon>
        <taxon>Bacillati</taxon>
        <taxon>Bacillota</taxon>
        <taxon>Bacilli</taxon>
        <taxon>Bacillales</taxon>
        <taxon>Paenibacillaceae</taxon>
        <taxon>Paenibacillus</taxon>
    </lineage>
</organism>
<dbReference type="InterPro" id="IPR019079">
    <property type="entry name" value="Capsule_synth_CapA"/>
</dbReference>
<keyword evidence="5" id="KW-1185">Reference proteome</keyword>
<gene>
    <name evidence="4" type="ORF">E0485_19955</name>
</gene>
<dbReference type="RefSeq" id="WP_132419828.1">
    <property type="nucleotide sequence ID" value="NZ_SKFG01000027.1"/>
</dbReference>
<keyword evidence="2" id="KW-0472">Membrane</keyword>
<dbReference type="Pfam" id="PF09587">
    <property type="entry name" value="PGA_cap"/>
    <property type="match status" value="1"/>
</dbReference>
<dbReference type="OrthoDB" id="9810906at2"/>
<dbReference type="EMBL" id="SKFG01000027">
    <property type="protein sequence ID" value="TCZ74259.1"/>
    <property type="molecule type" value="Genomic_DNA"/>
</dbReference>
<protein>
    <submittedName>
        <fullName evidence="4">CapA family protein</fullName>
    </submittedName>
</protein>
<evidence type="ECO:0000259" key="3">
    <source>
        <dbReference type="SMART" id="SM00854"/>
    </source>
</evidence>
<dbReference type="CDD" id="cd07381">
    <property type="entry name" value="MPP_CapA"/>
    <property type="match status" value="1"/>
</dbReference>